<dbReference type="Pfam" id="PF06945">
    <property type="entry name" value="DUF1289"/>
    <property type="match status" value="1"/>
</dbReference>
<protein>
    <submittedName>
        <fullName evidence="1">DUF1289 domain-containing protein</fullName>
    </submittedName>
</protein>
<organism evidence="1 2">
    <name type="scientific">Ponticaulis profundi</name>
    <dbReference type="NCBI Taxonomy" id="2665222"/>
    <lineage>
        <taxon>Bacteria</taxon>
        <taxon>Pseudomonadati</taxon>
        <taxon>Pseudomonadota</taxon>
        <taxon>Alphaproteobacteria</taxon>
        <taxon>Hyphomonadales</taxon>
        <taxon>Hyphomonadaceae</taxon>
        <taxon>Ponticaulis</taxon>
    </lineage>
</organism>
<keyword evidence="2" id="KW-1185">Reference proteome</keyword>
<gene>
    <name evidence="1" type="ORF">ACFQDM_02010</name>
</gene>
<dbReference type="Proteomes" id="UP001596303">
    <property type="component" value="Unassembled WGS sequence"/>
</dbReference>
<reference evidence="2" key="1">
    <citation type="journal article" date="2019" name="Int. J. Syst. Evol. Microbiol.">
        <title>The Global Catalogue of Microorganisms (GCM) 10K type strain sequencing project: providing services to taxonomists for standard genome sequencing and annotation.</title>
        <authorList>
            <consortium name="The Broad Institute Genomics Platform"/>
            <consortium name="The Broad Institute Genome Sequencing Center for Infectious Disease"/>
            <person name="Wu L."/>
            <person name="Ma J."/>
        </authorList>
    </citation>
    <scope>NUCLEOTIDE SEQUENCE [LARGE SCALE GENOMIC DNA]</scope>
    <source>
        <strain evidence="2">CGMCC-1.15741</strain>
    </source>
</reference>
<accession>A0ABW1S626</accession>
<name>A0ABW1S626_9PROT</name>
<dbReference type="PANTHER" id="PTHR35175">
    <property type="entry name" value="DUF1289 DOMAIN-CONTAINING PROTEIN"/>
    <property type="match status" value="1"/>
</dbReference>
<evidence type="ECO:0000313" key="2">
    <source>
        <dbReference type="Proteomes" id="UP001596303"/>
    </source>
</evidence>
<dbReference type="EMBL" id="JBHSSW010000003">
    <property type="protein sequence ID" value="MFC6196832.1"/>
    <property type="molecule type" value="Genomic_DNA"/>
</dbReference>
<evidence type="ECO:0000313" key="1">
    <source>
        <dbReference type="EMBL" id="MFC6196832.1"/>
    </source>
</evidence>
<comment type="caution">
    <text evidence="1">The sequence shown here is derived from an EMBL/GenBank/DDBJ whole genome shotgun (WGS) entry which is preliminary data.</text>
</comment>
<sequence length="64" mass="7223">MMKQPITSPCIKVCAVDGKTGWCLGCGRSLKEISQWTKYTDQQRDDVIDACKSRLDTLRDMGKL</sequence>
<dbReference type="RefSeq" id="WP_377374759.1">
    <property type="nucleotide sequence ID" value="NZ_JBHSSW010000003.1"/>
</dbReference>
<proteinExistence type="predicted"/>
<dbReference type="PANTHER" id="PTHR35175:SF2">
    <property type="entry name" value="DUF1289 DOMAIN-CONTAINING PROTEIN"/>
    <property type="match status" value="1"/>
</dbReference>
<dbReference type="InterPro" id="IPR010710">
    <property type="entry name" value="DUF1289"/>
</dbReference>